<dbReference type="SUPFAM" id="SSF52833">
    <property type="entry name" value="Thioredoxin-like"/>
    <property type="match status" value="1"/>
</dbReference>
<dbReference type="InterPro" id="IPR036249">
    <property type="entry name" value="Thioredoxin-like_sf"/>
</dbReference>
<evidence type="ECO:0000259" key="4">
    <source>
        <dbReference type="PROSITE" id="PS51352"/>
    </source>
</evidence>
<dbReference type="InterPro" id="IPR013740">
    <property type="entry name" value="Redoxin"/>
</dbReference>
<dbReference type="InterPro" id="IPR050553">
    <property type="entry name" value="Thioredoxin_ResA/DsbE_sf"/>
</dbReference>
<keyword evidence="2" id="KW-0201">Cytochrome c-type biogenesis</keyword>
<evidence type="ECO:0000256" key="1">
    <source>
        <dbReference type="ARBA" id="ARBA00004196"/>
    </source>
</evidence>
<dbReference type="EMBL" id="CP027860">
    <property type="protein sequence ID" value="AVP96964.1"/>
    <property type="molecule type" value="Genomic_DNA"/>
</dbReference>
<dbReference type="InterPro" id="IPR013766">
    <property type="entry name" value="Thioredoxin_domain"/>
</dbReference>
<dbReference type="Proteomes" id="UP000241074">
    <property type="component" value="Chromosome"/>
</dbReference>
<name>A0A2P1PQ47_9GAMM</name>
<dbReference type="KEGG" id="xba:C7S18_07030"/>
<dbReference type="PANTHER" id="PTHR42852:SF13">
    <property type="entry name" value="PROTEIN DIPZ"/>
    <property type="match status" value="1"/>
</dbReference>
<dbReference type="GO" id="GO:0015036">
    <property type="term" value="F:disulfide oxidoreductase activity"/>
    <property type="evidence" value="ECO:0007669"/>
    <property type="project" value="UniProtKB-ARBA"/>
</dbReference>
<evidence type="ECO:0000313" key="6">
    <source>
        <dbReference type="Proteomes" id="UP000241074"/>
    </source>
</evidence>
<protein>
    <submittedName>
        <fullName evidence="5">Redoxin</fullName>
    </submittedName>
</protein>
<dbReference type="PROSITE" id="PS00194">
    <property type="entry name" value="THIOREDOXIN_1"/>
    <property type="match status" value="1"/>
</dbReference>
<dbReference type="Pfam" id="PF08534">
    <property type="entry name" value="Redoxin"/>
    <property type="match status" value="1"/>
</dbReference>
<dbReference type="PANTHER" id="PTHR42852">
    <property type="entry name" value="THIOL:DISULFIDE INTERCHANGE PROTEIN DSBE"/>
    <property type="match status" value="1"/>
</dbReference>
<evidence type="ECO:0000256" key="2">
    <source>
        <dbReference type="ARBA" id="ARBA00022748"/>
    </source>
</evidence>
<dbReference type="AlphaFoldDB" id="A0A2P1PQ47"/>
<feature type="domain" description="Thioredoxin" evidence="4">
    <location>
        <begin position="40"/>
        <end position="173"/>
    </location>
</feature>
<reference evidence="5 6" key="2">
    <citation type="submission" date="2018-03" db="EMBL/GenBank/DDBJ databases">
        <authorList>
            <person name="Keele B.F."/>
        </authorList>
    </citation>
    <scope>NUCLEOTIDE SEQUENCE [LARGE SCALE GENOMIC DNA]</scope>
    <source>
        <strain evidence="5 6">D13</strain>
    </source>
</reference>
<dbReference type="PROSITE" id="PS51352">
    <property type="entry name" value="THIOREDOXIN_2"/>
    <property type="match status" value="1"/>
</dbReference>
<evidence type="ECO:0000313" key="5">
    <source>
        <dbReference type="EMBL" id="AVP96964.1"/>
    </source>
</evidence>
<evidence type="ECO:0000256" key="3">
    <source>
        <dbReference type="ARBA" id="ARBA00023284"/>
    </source>
</evidence>
<organism evidence="5 6">
    <name type="scientific">Ahniella affigens</name>
    <dbReference type="NCBI Taxonomy" id="2021234"/>
    <lineage>
        <taxon>Bacteria</taxon>
        <taxon>Pseudomonadati</taxon>
        <taxon>Pseudomonadota</taxon>
        <taxon>Gammaproteobacteria</taxon>
        <taxon>Lysobacterales</taxon>
        <taxon>Rhodanobacteraceae</taxon>
        <taxon>Ahniella</taxon>
    </lineage>
</organism>
<sequence length="173" mass="18656">MSLSRLLPLLVLLIATAAGVGGFWFGRSVRMNQMTQGQEALVGRVAPDLKLTDLHGNTVSLTSFRGKTVLVNFWATWCPPCVEELPLLDALSDDMAVVGIAVDLPEAVPPFLAAHPVRYPIWLADQDQSNPALAFGNQSGALPYSALLDAEGRIVRVKLGQLHPEEIPGFVDD</sequence>
<dbReference type="CDD" id="cd02966">
    <property type="entry name" value="TlpA_like_family"/>
    <property type="match status" value="1"/>
</dbReference>
<dbReference type="InterPro" id="IPR017937">
    <property type="entry name" value="Thioredoxin_CS"/>
</dbReference>
<proteinExistence type="predicted"/>
<gene>
    <name evidence="5" type="ORF">C7S18_07030</name>
</gene>
<dbReference type="Gene3D" id="3.40.30.10">
    <property type="entry name" value="Glutaredoxin"/>
    <property type="match status" value="1"/>
</dbReference>
<keyword evidence="6" id="KW-1185">Reference proteome</keyword>
<reference evidence="5 6" key="1">
    <citation type="submission" date="2018-03" db="EMBL/GenBank/DDBJ databases">
        <title>Ahniella affigens gen. nov., sp. nov., a gammaproteobacterium isolated from sandy soil near a stream.</title>
        <authorList>
            <person name="Ko Y."/>
            <person name="Kim J.-H."/>
        </authorList>
    </citation>
    <scope>NUCLEOTIDE SEQUENCE [LARGE SCALE GENOMIC DNA]</scope>
    <source>
        <strain evidence="5 6">D13</strain>
    </source>
</reference>
<comment type="subcellular location">
    <subcellularLocation>
        <location evidence="1">Cell envelope</location>
    </subcellularLocation>
</comment>
<accession>A0A2P1PQ47</accession>
<dbReference type="GO" id="GO:0017004">
    <property type="term" value="P:cytochrome complex assembly"/>
    <property type="evidence" value="ECO:0007669"/>
    <property type="project" value="UniProtKB-KW"/>
</dbReference>
<dbReference type="GO" id="GO:0030313">
    <property type="term" value="C:cell envelope"/>
    <property type="evidence" value="ECO:0007669"/>
    <property type="project" value="UniProtKB-SubCell"/>
</dbReference>
<keyword evidence="3" id="KW-0676">Redox-active center</keyword>